<evidence type="ECO:0000259" key="8">
    <source>
        <dbReference type="PROSITE" id="PS50921"/>
    </source>
</evidence>
<evidence type="ECO:0000256" key="3">
    <source>
        <dbReference type="ARBA" id="ARBA00022553"/>
    </source>
</evidence>
<dbReference type="EMBL" id="JACSQE010000006">
    <property type="protein sequence ID" value="MBD7998600.1"/>
    <property type="molecule type" value="Genomic_DNA"/>
</dbReference>
<dbReference type="RefSeq" id="WP_191790311.1">
    <property type="nucleotide sequence ID" value="NZ_JACSQE010000006.1"/>
</dbReference>
<evidence type="ECO:0000256" key="4">
    <source>
        <dbReference type="ARBA" id="ARBA00022679"/>
    </source>
</evidence>
<dbReference type="Proteomes" id="UP000633601">
    <property type="component" value="Unassembled WGS sequence"/>
</dbReference>
<feature type="compositionally biased region" description="Low complexity" evidence="6">
    <location>
        <begin position="13"/>
        <end position="25"/>
    </location>
</feature>
<comment type="caution">
    <text evidence="9">The sequence shown here is derived from an EMBL/GenBank/DDBJ whole genome shotgun (WGS) entry which is preliminary data.</text>
</comment>
<accession>A0ABR8V1D3</accession>
<dbReference type="Gene3D" id="3.30.450.20">
    <property type="entry name" value="PAS domain"/>
    <property type="match status" value="1"/>
</dbReference>
<evidence type="ECO:0000256" key="5">
    <source>
        <dbReference type="ARBA" id="ARBA00022777"/>
    </source>
</evidence>
<keyword evidence="5" id="KW-0418">Kinase</keyword>
<sequence>MTITPTRPERVVSSRSPGRPARAPAGRFRHDLVTGRWWWSSETYVLHGYDLDEITPTTEIFLALRHPDDRADVEEALRRAGEGGMPLSSVHRIETAQGRGRTVCLVGQGRRDCDTHEVVEVMGYLTDLTRTLAQRAEVLAGEQIRAAAEHRATIEQAKGILALTCDVSTSRAFSVLRAASNDHDVPLRRLSGWVVELAERLPVAEEHRRSVHDLLDRPCEPQQEAAVLERPA</sequence>
<dbReference type="InterPro" id="IPR035965">
    <property type="entry name" value="PAS-like_dom_sf"/>
</dbReference>
<dbReference type="Pfam" id="PF08447">
    <property type="entry name" value="PAS_3"/>
    <property type="match status" value="1"/>
</dbReference>
<dbReference type="EC" id="2.7.13.3" evidence="2"/>
<feature type="domain" description="PAS" evidence="7">
    <location>
        <begin position="39"/>
        <end position="84"/>
    </location>
</feature>
<dbReference type="PROSITE" id="PS50112">
    <property type="entry name" value="PAS"/>
    <property type="match status" value="1"/>
</dbReference>
<evidence type="ECO:0000256" key="1">
    <source>
        <dbReference type="ARBA" id="ARBA00000085"/>
    </source>
</evidence>
<dbReference type="SMART" id="SM01012">
    <property type="entry name" value="ANTAR"/>
    <property type="match status" value="1"/>
</dbReference>
<evidence type="ECO:0000313" key="10">
    <source>
        <dbReference type="Proteomes" id="UP000633601"/>
    </source>
</evidence>
<organism evidence="9 10">
    <name type="scientific">Oerskovia gallyi</name>
    <dbReference type="NCBI Taxonomy" id="2762226"/>
    <lineage>
        <taxon>Bacteria</taxon>
        <taxon>Bacillati</taxon>
        <taxon>Actinomycetota</taxon>
        <taxon>Actinomycetes</taxon>
        <taxon>Micrococcales</taxon>
        <taxon>Cellulomonadaceae</taxon>
        <taxon>Oerskovia</taxon>
    </lineage>
</organism>
<gene>
    <name evidence="9" type="ORF">H9640_08545</name>
</gene>
<evidence type="ECO:0000256" key="6">
    <source>
        <dbReference type="SAM" id="MobiDB-lite"/>
    </source>
</evidence>
<dbReference type="InterPro" id="IPR005561">
    <property type="entry name" value="ANTAR"/>
</dbReference>
<dbReference type="SUPFAM" id="SSF55785">
    <property type="entry name" value="PYP-like sensor domain (PAS domain)"/>
    <property type="match status" value="1"/>
</dbReference>
<dbReference type="Gene3D" id="1.10.10.10">
    <property type="entry name" value="Winged helix-like DNA-binding domain superfamily/Winged helix DNA-binding domain"/>
    <property type="match status" value="1"/>
</dbReference>
<evidence type="ECO:0000259" key="7">
    <source>
        <dbReference type="PROSITE" id="PS50112"/>
    </source>
</evidence>
<comment type="catalytic activity">
    <reaction evidence="1">
        <text>ATP + protein L-histidine = ADP + protein N-phospho-L-histidine.</text>
        <dbReference type="EC" id="2.7.13.3"/>
    </reaction>
</comment>
<proteinExistence type="predicted"/>
<evidence type="ECO:0000313" key="9">
    <source>
        <dbReference type="EMBL" id="MBD7998600.1"/>
    </source>
</evidence>
<dbReference type="InterPro" id="IPR036388">
    <property type="entry name" value="WH-like_DNA-bd_sf"/>
</dbReference>
<feature type="domain" description="ANTAR" evidence="8">
    <location>
        <begin position="134"/>
        <end position="195"/>
    </location>
</feature>
<dbReference type="PANTHER" id="PTHR43304">
    <property type="entry name" value="PHYTOCHROME-LIKE PROTEIN CPH1"/>
    <property type="match status" value="1"/>
</dbReference>
<evidence type="ECO:0000256" key="2">
    <source>
        <dbReference type="ARBA" id="ARBA00012438"/>
    </source>
</evidence>
<dbReference type="PROSITE" id="PS50921">
    <property type="entry name" value="ANTAR"/>
    <property type="match status" value="1"/>
</dbReference>
<dbReference type="InterPro" id="IPR052162">
    <property type="entry name" value="Sensor_kinase/Photoreceptor"/>
</dbReference>
<feature type="region of interest" description="Disordered" evidence="6">
    <location>
        <begin position="1"/>
        <end position="25"/>
    </location>
</feature>
<protein>
    <recommendedName>
        <fullName evidence="2">histidine kinase</fullName>
        <ecNumber evidence="2">2.7.13.3</ecNumber>
    </recommendedName>
</protein>
<reference evidence="9 10" key="1">
    <citation type="submission" date="2020-08" db="EMBL/GenBank/DDBJ databases">
        <title>A Genomic Blueprint of the Chicken Gut Microbiome.</title>
        <authorList>
            <person name="Gilroy R."/>
            <person name="Ravi A."/>
            <person name="Getino M."/>
            <person name="Pursley I."/>
            <person name="Horton D.L."/>
            <person name="Alikhan N.-F."/>
            <person name="Baker D."/>
            <person name="Gharbi K."/>
            <person name="Hall N."/>
            <person name="Watson M."/>
            <person name="Adriaenssens E.M."/>
            <person name="Foster-Nyarko E."/>
            <person name="Jarju S."/>
            <person name="Secka A."/>
            <person name="Antonio M."/>
            <person name="Oren A."/>
            <person name="Chaudhuri R."/>
            <person name="La Ragione R.M."/>
            <person name="Hildebrand F."/>
            <person name="Pallen M.J."/>
        </authorList>
    </citation>
    <scope>NUCLEOTIDE SEQUENCE [LARGE SCALE GENOMIC DNA]</scope>
    <source>
        <strain evidence="9 10">Sa2CUA8</strain>
    </source>
</reference>
<keyword evidence="3" id="KW-0597">Phosphoprotein</keyword>
<dbReference type="InterPro" id="IPR013655">
    <property type="entry name" value="PAS_fold_3"/>
</dbReference>
<dbReference type="InterPro" id="IPR000014">
    <property type="entry name" value="PAS"/>
</dbReference>
<name>A0ABR8V1D3_9CELL</name>
<dbReference type="Pfam" id="PF03861">
    <property type="entry name" value="ANTAR"/>
    <property type="match status" value="1"/>
</dbReference>
<dbReference type="CDD" id="cd00130">
    <property type="entry name" value="PAS"/>
    <property type="match status" value="1"/>
</dbReference>
<keyword evidence="10" id="KW-1185">Reference proteome</keyword>
<keyword evidence="4" id="KW-0808">Transferase</keyword>
<dbReference type="PANTHER" id="PTHR43304:SF1">
    <property type="entry name" value="PAC DOMAIN-CONTAINING PROTEIN"/>
    <property type="match status" value="1"/>
</dbReference>